<gene>
    <name evidence="2" type="ORF">E5162_01810</name>
</gene>
<organism evidence="2 3">
    <name type="scientific">Marinicauda pacifica</name>
    <dbReference type="NCBI Taxonomy" id="1133559"/>
    <lineage>
        <taxon>Bacteria</taxon>
        <taxon>Pseudomonadati</taxon>
        <taxon>Pseudomonadota</taxon>
        <taxon>Alphaproteobacteria</taxon>
        <taxon>Maricaulales</taxon>
        <taxon>Maricaulaceae</taxon>
        <taxon>Marinicauda</taxon>
    </lineage>
</organism>
<feature type="transmembrane region" description="Helical" evidence="1">
    <location>
        <begin position="12"/>
        <end position="33"/>
    </location>
</feature>
<feature type="transmembrane region" description="Helical" evidence="1">
    <location>
        <begin position="39"/>
        <end position="64"/>
    </location>
</feature>
<evidence type="ECO:0000256" key="1">
    <source>
        <dbReference type="SAM" id="Phobius"/>
    </source>
</evidence>
<protein>
    <submittedName>
        <fullName evidence="2">Uncharacterized protein</fullName>
    </submittedName>
</protein>
<keyword evidence="1" id="KW-0472">Membrane</keyword>
<name>A0A4S2HDC9_9PROT</name>
<dbReference type="Proteomes" id="UP000305451">
    <property type="component" value="Unassembled WGS sequence"/>
</dbReference>
<dbReference type="RefSeq" id="WP_135943245.1">
    <property type="nucleotide sequence ID" value="NZ_BMEI01000001.1"/>
</dbReference>
<keyword evidence="1" id="KW-0812">Transmembrane</keyword>
<dbReference type="EMBL" id="SRXV01000001">
    <property type="protein sequence ID" value="TGY94050.1"/>
    <property type="molecule type" value="Genomic_DNA"/>
</dbReference>
<keyword evidence="1" id="KW-1133">Transmembrane helix</keyword>
<comment type="caution">
    <text evidence="2">The sequence shown here is derived from an EMBL/GenBank/DDBJ whole genome shotgun (WGS) entry which is preliminary data.</text>
</comment>
<sequence length="88" mass="9493">MTLTSKSIRRTVFLFAVAGVVLAWAVLGATLLLDTTRPVRLVAAFAAALATEGLFWLGVGLLGWSAVDRRQALWHWITGRRAANGEVS</sequence>
<keyword evidence="3" id="KW-1185">Reference proteome</keyword>
<evidence type="ECO:0000313" key="2">
    <source>
        <dbReference type="EMBL" id="TGY94050.1"/>
    </source>
</evidence>
<evidence type="ECO:0000313" key="3">
    <source>
        <dbReference type="Proteomes" id="UP000305451"/>
    </source>
</evidence>
<dbReference type="AlphaFoldDB" id="A0A4S2HDC9"/>
<accession>A0A4S2HDC9</accession>
<proteinExistence type="predicted"/>
<reference evidence="2 3" key="1">
    <citation type="journal article" date="2013" name="Int. J. Syst. Evol. Microbiol.">
        <title>Marinicauda pacifica gen. nov., sp. nov., a prosthecate alphaproteobacterium of the family Hyphomonadaceae isolated from deep seawater.</title>
        <authorList>
            <person name="Zhang X.Y."/>
            <person name="Li G.W."/>
            <person name="Wang C.S."/>
            <person name="Zhang Y.J."/>
            <person name="Xu X.W."/>
            <person name="Li H."/>
            <person name="Liu A."/>
            <person name="Liu C."/>
            <person name="Xie B.B."/>
            <person name="Qin Q.L."/>
            <person name="Xu Z."/>
            <person name="Chen X.L."/>
            <person name="Zhou B.C."/>
            <person name="Zhang Y.Z."/>
        </authorList>
    </citation>
    <scope>NUCLEOTIDE SEQUENCE [LARGE SCALE GENOMIC DNA]</scope>
    <source>
        <strain evidence="2 3">P-1 km-3</strain>
    </source>
</reference>